<protein>
    <recommendedName>
        <fullName evidence="3">Protein kinase domain-containing protein</fullName>
    </recommendedName>
</protein>
<dbReference type="Proteomes" id="UP000676336">
    <property type="component" value="Unassembled WGS sequence"/>
</dbReference>
<dbReference type="AlphaFoldDB" id="A0A8S3CMH8"/>
<proteinExistence type="predicted"/>
<sequence>ADIFSFSMLMYECLSLDHPFSRNKRDHARELILHGWRPSLTEQVS</sequence>
<comment type="caution">
    <text evidence="1">The sequence shown here is derived from an EMBL/GenBank/DDBJ whole genome shotgun (WGS) entry which is preliminary data.</text>
</comment>
<dbReference type="SUPFAM" id="SSF56112">
    <property type="entry name" value="Protein kinase-like (PK-like)"/>
    <property type="match status" value="1"/>
</dbReference>
<evidence type="ECO:0000313" key="2">
    <source>
        <dbReference type="Proteomes" id="UP000676336"/>
    </source>
</evidence>
<accession>A0A8S3CMH8</accession>
<feature type="non-terminal residue" evidence="1">
    <location>
        <position position="1"/>
    </location>
</feature>
<evidence type="ECO:0000313" key="1">
    <source>
        <dbReference type="EMBL" id="CAF4938426.1"/>
    </source>
</evidence>
<reference evidence="1" key="1">
    <citation type="submission" date="2021-02" db="EMBL/GenBank/DDBJ databases">
        <authorList>
            <person name="Nowell W R."/>
        </authorList>
    </citation>
    <scope>NUCLEOTIDE SEQUENCE</scope>
</reference>
<gene>
    <name evidence="1" type="ORF">SMN809_LOCUS53519</name>
</gene>
<dbReference type="Gene3D" id="1.10.510.10">
    <property type="entry name" value="Transferase(Phosphotransferase) domain 1"/>
    <property type="match status" value="1"/>
</dbReference>
<evidence type="ECO:0008006" key="3">
    <source>
        <dbReference type="Google" id="ProtNLM"/>
    </source>
</evidence>
<dbReference type="EMBL" id="CAJOBI010184401">
    <property type="protein sequence ID" value="CAF4938426.1"/>
    <property type="molecule type" value="Genomic_DNA"/>
</dbReference>
<name>A0A8S3CMH8_9BILA</name>
<organism evidence="1 2">
    <name type="scientific">Rotaria magnacalcarata</name>
    <dbReference type="NCBI Taxonomy" id="392030"/>
    <lineage>
        <taxon>Eukaryota</taxon>
        <taxon>Metazoa</taxon>
        <taxon>Spiralia</taxon>
        <taxon>Gnathifera</taxon>
        <taxon>Rotifera</taxon>
        <taxon>Eurotatoria</taxon>
        <taxon>Bdelloidea</taxon>
        <taxon>Philodinida</taxon>
        <taxon>Philodinidae</taxon>
        <taxon>Rotaria</taxon>
    </lineage>
</organism>
<dbReference type="InterPro" id="IPR011009">
    <property type="entry name" value="Kinase-like_dom_sf"/>
</dbReference>